<accession>A0A6L9Y0H4</accession>
<evidence type="ECO:0000256" key="4">
    <source>
        <dbReference type="ARBA" id="ARBA00023136"/>
    </source>
</evidence>
<keyword evidence="3 5" id="KW-1133">Transmembrane helix</keyword>
<keyword evidence="4 5" id="KW-0472">Membrane</keyword>
<feature type="transmembrane region" description="Helical" evidence="5">
    <location>
        <begin position="22"/>
        <end position="40"/>
    </location>
</feature>
<comment type="subcellular location">
    <subcellularLocation>
        <location evidence="1">Endomembrane system</location>
        <topology evidence="1">Multi-pass membrane protein</topology>
    </subcellularLocation>
</comment>
<evidence type="ECO:0000313" key="8">
    <source>
        <dbReference type="Proteomes" id="UP000474967"/>
    </source>
</evidence>
<gene>
    <name evidence="7" type="ORF">G3T36_15000</name>
</gene>
<evidence type="ECO:0000259" key="6">
    <source>
        <dbReference type="Pfam" id="PF02656"/>
    </source>
</evidence>
<dbReference type="Proteomes" id="UP000474967">
    <property type="component" value="Unassembled WGS sequence"/>
</dbReference>
<name>A0A6L9Y0H4_9MICO</name>
<dbReference type="InterPro" id="IPR003807">
    <property type="entry name" value="DUF202"/>
</dbReference>
<proteinExistence type="predicted"/>
<feature type="transmembrane region" description="Helical" evidence="5">
    <location>
        <begin position="49"/>
        <end position="71"/>
    </location>
</feature>
<evidence type="ECO:0000256" key="2">
    <source>
        <dbReference type="ARBA" id="ARBA00022692"/>
    </source>
</evidence>
<dbReference type="GO" id="GO:0012505">
    <property type="term" value="C:endomembrane system"/>
    <property type="evidence" value="ECO:0007669"/>
    <property type="project" value="UniProtKB-SubCell"/>
</dbReference>
<sequence>MPPREPGDEPGRDPGLQGERTALSWTRTALVITVNALLALRSGLVSGQLALTVVGVVLLVAAIGAVLYGNVRGRALAGHGGHQIPPAAPALPMSILAGVTLIACAAGVASVLVRH</sequence>
<evidence type="ECO:0000256" key="1">
    <source>
        <dbReference type="ARBA" id="ARBA00004127"/>
    </source>
</evidence>
<feature type="domain" description="DUF202" evidence="6">
    <location>
        <begin position="13"/>
        <end position="72"/>
    </location>
</feature>
<evidence type="ECO:0000256" key="5">
    <source>
        <dbReference type="SAM" id="Phobius"/>
    </source>
</evidence>
<dbReference type="Pfam" id="PF02656">
    <property type="entry name" value="DUF202"/>
    <property type="match status" value="1"/>
</dbReference>
<reference evidence="7 8" key="1">
    <citation type="journal article" date="2014" name="J. Microbiol.">
        <title>Diaminobutyricibacter tongyongensis gen. nov., sp. nov. and Homoserinibacter gongjuensis gen. nov., sp. nov. belong to the family Microbacteriaceae.</title>
        <authorList>
            <person name="Kim S.J."/>
            <person name="Ahn J.H."/>
            <person name="Weon H.Y."/>
            <person name="Hamada M."/>
            <person name="Suzuki K."/>
            <person name="Kwon S.W."/>
        </authorList>
    </citation>
    <scope>NUCLEOTIDE SEQUENCE [LARGE SCALE GENOMIC DNA]</scope>
    <source>
        <strain evidence="7 8">NBRC 108724</strain>
    </source>
</reference>
<feature type="transmembrane region" description="Helical" evidence="5">
    <location>
        <begin position="91"/>
        <end position="113"/>
    </location>
</feature>
<organism evidence="7 8">
    <name type="scientific">Leifsonia tongyongensis</name>
    <dbReference type="NCBI Taxonomy" id="1268043"/>
    <lineage>
        <taxon>Bacteria</taxon>
        <taxon>Bacillati</taxon>
        <taxon>Actinomycetota</taxon>
        <taxon>Actinomycetes</taxon>
        <taxon>Micrococcales</taxon>
        <taxon>Microbacteriaceae</taxon>
        <taxon>Leifsonia</taxon>
    </lineage>
</organism>
<dbReference type="EMBL" id="JAAGWY010000003">
    <property type="protein sequence ID" value="NEN07169.1"/>
    <property type="molecule type" value="Genomic_DNA"/>
</dbReference>
<dbReference type="AlphaFoldDB" id="A0A6L9Y0H4"/>
<keyword evidence="2 5" id="KW-0812">Transmembrane</keyword>
<evidence type="ECO:0000313" key="7">
    <source>
        <dbReference type="EMBL" id="NEN07169.1"/>
    </source>
</evidence>
<evidence type="ECO:0000256" key="3">
    <source>
        <dbReference type="ARBA" id="ARBA00022989"/>
    </source>
</evidence>
<keyword evidence="8" id="KW-1185">Reference proteome</keyword>
<comment type="caution">
    <text evidence="7">The sequence shown here is derived from an EMBL/GenBank/DDBJ whole genome shotgun (WGS) entry which is preliminary data.</text>
</comment>
<protein>
    <submittedName>
        <fullName evidence="7">DUF202 domain-containing protein</fullName>
    </submittedName>
</protein>
<dbReference type="RefSeq" id="WP_163290614.1">
    <property type="nucleotide sequence ID" value="NZ_JAAGWY010000003.1"/>
</dbReference>